<dbReference type="RefSeq" id="WP_064270863.1">
    <property type="nucleotide sequence ID" value="NZ_LXJZ01000205.1"/>
</dbReference>
<dbReference type="EMBL" id="LXJZ01000205">
    <property type="protein sequence ID" value="OAJ54231.1"/>
    <property type="molecule type" value="Genomic_DNA"/>
</dbReference>
<reference evidence="4 5" key="1">
    <citation type="submission" date="2016-04" db="EMBL/GenBank/DDBJ databases">
        <title>Reclassification of Paraburkholderia panaciterrae (Farh et al. 2015) Dobritsa &amp; Samadpour 2016 as a later homotypic synonym of Paraburkholderia ginsengiterrae (Farh et al. 2015) Dobritsa &amp; Samadpour 2016.</title>
        <authorList>
            <person name="Dobritsa A.P."/>
            <person name="Kutumbaka K."/>
            <person name="Samadpour M."/>
        </authorList>
    </citation>
    <scope>NUCLEOTIDE SEQUENCE [LARGE SCALE GENOMIC DNA]</scope>
    <source>
        <strain evidence="2 5">DCY85</strain>
        <strain evidence="3 4">DCY85-1</strain>
    </source>
</reference>
<dbReference type="OrthoDB" id="8018325at2"/>
<feature type="domain" description="YycE-like N-terminal" evidence="1">
    <location>
        <begin position="4"/>
        <end position="53"/>
    </location>
</feature>
<protein>
    <recommendedName>
        <fullName evidence="1">YycE-like N-terminal domain-containing protein</fullName>
    </recommendedName>
</protein>
<evidence type="ECO:0000313" key="5">
    <source>
        <dbReference type="Proteomes" id="UP000078116"/>
    </source>
</evidence>
<sequence>MSPVARPTNDIDLAARFYTQRLRFEELAEFADHEEFDGIFLGHANYPWHIELTHLQNATVANAPTREHLLVIHLIRKAVTTT</sequence>
<dbReference type="Proteomes" id="UP000077961">
    <property type="component" value="Unassembled WGS sequence"/>
</dbReference>
<dbReference type="SUPFAM" id="SSF54593">
    <property type="entry name" value="Glyoxalase/Bleomycin resistance protein/Dihydroxybiphenyl dioxygenase"/>
    <property type="match status" value="1"/>
</dbReference>
<organism evidence="2 5">
    <name type="scientific">Paraburkholderia ginsengiterrae</name>
    <dbReference type="NCBI Taxonomy" id="1462993"/>
    <lineage>
        <taxon>Bacteria</taxon>
        <taxon>Pseudomonadati</taxon>
        <taxon>Pseudomonadota</taxon>
        <taxon>Betaproteobacteria</taxon>
        <taxon>Burkholderiales</taxon>
        <taxon>Burkholderiaceae</taxon>
        <taxon>Paraburkholderia</taxon>
    </lineage>
</organism>
<dbReference type="STRING" id="1462993.A6V36_36405"/>
<dbReference type="AlphaFoldDB" id="A0A1A9MXK9"/>
<dbReference type="InterPro" id="IPR029068">
    <property type="entry name" value="Glyas_Bleomycin-R_OHBP_Dase"/>
</dbReference>
<evidence type="ECO:0000313" key="4">
    <source>
        <dbReference type="Proteomes" id="UP000077961"/>
    </source>
</evidence>
<name>A0A1A9MXK9_9BURK</name>
<evidence type="ECO:0000313" key="2">
    <source>
        <dbReference type="EMBL" id="OAJ52899.1"/>
    </source>
</evidence>
<dbReference type="EMBL" id="LXKA01000365">
    <property type="protein sequence ID" value="OAJ52899.1"/>
    <property type="molecule type" value="Genomic_DNA"/>
</dbReference>
<keyword evidence="4" id="KW-1185">Reference proteome</keyword>
<dbReference type="Gene3D" id="3.10.180.10">
    <property type="entry name" value="2,3-Dihydroxybiphenyl 1,2-Dioxygenase, domain 1"/>
    <property type="match status" value="1"/>
</dbReference>
<proteinExistence type="predicted"/>
<gene>
    <name evidence="3" type="ORF">A6V36_36405</name>
    <name evidence="2" type="ORF">A6V37_36135</name>
</gene>
<accession>A0A1A9MXK9</accession>
<dbReference type="Pfam" id="PF22658">
    <property type="entry name" value="YycE-like_N"/>
    <property type="match status" value="1"/>
</dbReference>
<evidence type="ECO:0000313" key="3">
    <source>
        <dbReference type="EMBL" id="OAJ54231.1"/>
    </source>
</evidence>
<comment type="caution">
    <text evidence="2">The sequence shown here is derived from an EMBL/GenBank/DDBJ whole genome shotgun (WGS) entry which is preliminary data.</text>
</comment>
<dbReference type="InterPro" id="IPR058998">
    <property type="entry name" value="YycE-like_N"/>
</dbReference>
<dbReference type="Proteomes" id="UP000078116">
    <property type="component" value="Unassembled WGS sequence"/>
</dbReference>
<evidence type="ECO:0000259" key="1">
    <source>
        <dbReference type="Pfam" id="PF22658"/>
    </source>
</evidence>